<reference evidence="2 3" key="1">
    <citation type="journal article" date="2019" name="Sci. Rep.">
        <title>Orb-weaving spider Araneus ventricosus genome elucidates the spidroin gene catalogue.</title>
        <authorList>
            <person name="Kono N."/>
            <person name="Nakamura H."/>
            <person name="Ohtoshi R."/>
            <person name="Moran D.A.P."/>
            <person name="Shinohara A."/>
            <person name="Yoshida Y."/>
            <person name="Fujiwara M."/>
            <person name="Mori M."/>
            <person name="Tomita M."/>
            <person name="Arakawa K."/>
        </authorList>
    </citation>
    <scope>NUCLEOTIDE SEQUENCE [LARGE SCALE GENOMIC DNA]</scope>
</reference>
<evidence type="ECO:0000256" key="1">
    <source>
        <dbReference type="SAM" id="MobiDB-lite"/>
    </source>
</evidence>
<evidence type="ECO:0000313" key="2">
    <source>
        <dbReference type="EMBL" id="GBN52870.1"/>
    </source>
</evidence>
<organism evidence="2 3">
    <name type="scientific">Araneus ventricosus</name>
    <name type="common">Orbweaver spider</name>
    <name type="synonym">Epeira ventricosa</name>
    <dbReference type="NCBI Taxonomy" id="182803"/>
    <lineage>
        <taxon>Eukaryota</taxon>
        <taxon>Metazoa</taxon>
        <taxon>Ecdysozoa</taxon>
        <taxon>Arthropoda</taxon>
        <taxon>Chelicerata</taxon>
        <taxon>Arachnida</taxon>
        <taxon>Araneae</taxon>
        <taxon>Araneomorphae</taxon>
        <taxon>Entelegynae</taxon>
        <taxon>Araneoidea</taxon>
        <taxon>Araneidae</taxon>
        <taxon>Araneus</taxon>
    </lineage>
</organism>
<dbReference type="EMBL" id="BGPR01011769">
    <property type="protein sequence ID" value="GBN52870.1"/>
    <property type="molecule type" value="Genomic_DNA"/>
</dbReference>
<gene>
    <name evidence="2" type="ORF">AVEN_87313_1</name>
</gene>
<sequence length="89" mass="9577">MIQRATGPIHGGSTVDSGFEPVTLQSRGQDLTTRSLRHSRIVIKCGDLSVLFSNLVQKHELAHGASKARPPVSSDNKCGEILEILVVSK</sequence>
<dbReference type="Proteomes" id="UP000499080">
    <property type="component" value="Unassembled WGS sequence"/>
</dbReference>
<accession>A0A4Y2PQN4</accession>
<dbReference type="AlphaFoldDB" id="A0A4Y2PQN4"/>
<feature type="region of interest" description="Disordered" evidence="1">
    <location>
        <begin position="1"/>
        <end position="21"/>
    </location>
</feature>
<proteinExistence type="predicted"/>
<comment type="caution">
    <text evidence="2">The sequence shown here is derived from an EMBL/GenBank/DDBJ whole genome shotgun (WGS) entry which is preliminary data.</text>
</comment>
<name>A0A4Y2PQN4_ARAVE</name>
<keyword evidence="3" id="KW-1185">Reference proteome</keyword>
<evidence type="ECO:0000313" key="3">
    <source>
        <dbReference type="Proteomes" id="UP000499080"/>
    </source>
</evidence>
<protein>
    <submittedName>
        <fullName evidence="2">Uncharacterized protein</fullName>
    </submittedName>
</protein>